<dbReference type="AlphaFoldDB" id="A0A0A2F0Q7"/>
<evidence type="ECO:0000313" key="3">
    <source>
        <dbReference type="EMBL" id="KGN83577.1"/>
    </source>
</evidence>
<comment type="caution">
    <text evidence="3">The sequence shown here is derived from an EMBL/GenBank/DDBJ whole genome shotgun (WGS) entry which is preliminary data.</text>
</comment>
<dbReference type="Pfam" id="PF13505">
    <property type="entry name" value="OMP_b-brl"/>
    <property type="match status" value="1"/>
</dbReference>
<name>A0A0A2F0Q7_9PORP</name>
<dbReference type="Proteomes" id="UP000030146">
    <property type="component" value="Unassembled WGS sequence"/>
</dbReference>
<proteinExistence type="predicted"/>
<accession>A0A0A2F0Q7</accession>
<gene>
    <name evidence="3" type="ORF">HR15_11980</name>
</gene>
<dbReference type="InterPro" id="IPR011250">
    <property type="entry name" value="OMP/PagP_B-barrel"/>
</dbReference>
<keyword evidence="4" id="KW-1185">Reference proteome</keyword>
<evidence type="ECO:0000313" key="4">
    <source>
        <dbReference type="Proteomes" id="UP000030146"/>
    </source>
</evidence>
<evidence type="ECO:0000256" key="1">
    <source>
        <dbReference type="ARBA" id="ARBA00022729"/>
    </source>
</evidence>
<dbReference type="EMBL" id="JRAK01000163">
    <property type="protein sequence ID" value="KGN83577.1"/>
    <property type="molecule type" value="Genomic_DNA"/>
</dbReference>
<dbReference type="InterPro" id="IPR027385">
    <property type="entry name" value="Beta-barrel_OMP"/>
</dbReference>
<organism evidence="3 4">
    <name type="scientific">Porphyromonas gulae</name>
    <dbReference type="NCBI Taxonomy" id="111105"/>
    <lineage>
        <taxon>Bacteria</taxon>
        <taxon>Pseudomonadati</taxon>
        <taxon>Bacteroidota</taxon>
        <taxon>Bacteroidia</taxon>
        <taxon>Bacteroidales</taxon>
        <taxon>Porphyromonadaceae</taxon>
        <taxon>Porphyromonas</taxon>
    </lineage>
</organism>
<sequence>MQMRIFRVVAIVSLIFSSWMTLTAQKNSWWVGAHAGREYFNNTSEDMKKGWNTGVVLRYYFSDRIYSLATVNYGFTSSLSPSGYFDELGNSPDARFRRHSILPAVGLGYEFLQGDFYSCYAQGGVGYGMEYNSVSYPQEYDVSVKRFGWLAELGGDYFLRDNLSLGISVAHLRVGWRNNWTANVKLSICLL</sequence>
<dbReference type="SUPFAM" id="SSF56925">
    <property type="entry name" value="OMPA-like"/>
    <property type="match status" value="1"/>
</dbReference>
<keyword evidence="1" id="KW-0732">Signal</keyword>
<protein>
    <submittedName>
        <fullName evidence="3">Membrane protein</fullName>
    </submittedName>
</protein>
<dbReference type="Gene3D" id="2.40.160.20">
    <property type="match status" value="1"/>
</dbReference>
<evidence type="ECO:0000259" key="2">
    <source>
        <dbReference type="Pfam" id="PF13505"/>
    </source>
</evidence>
<reference evidence="3 4" key="1">
    <citation type="submission" date="2014-08" db="EMBL/GenBank/DDBJ databases">
        <title>Porphyromonas gulae strain:COT-052_OH3439 Genome sequencing.</title>
        <authorList>
            <person name="Wallis C."/>
            <person name="Deusch O."/>
            <person name="O'Flynn C."/>
            <person name="Davis I."/>
            <person name="Jospin G."/>
            <person name="Darling A.E."/>
            <person name="Coil D.A."/>
            <person name="Alexiev A."/>
            <person name="Horsfall A."/>
            <person name="Kirkwood N."/>
            <person name="Harris S."/>
            <person name="Eisen J.A."/>
        </authorList>
    </citation>
    <scope>NUCLEOTIDE SEQUENCE [LARGE SCALE GENOMIC DNA]</scope>
    <source>
        <strain evidence="4">COT-052 OH3439</strain>
    </source>
</reference>
<feature type="domain" description="Outer membrane protein beta-barrel" evidence="2">
    <location>
        <begin position="11"/>
        <end position="174"/>
    </location>
</feature>
<dbReference type="RefSeq" id="WP_039427019.1">
    <property type="nucleotide sequence ID" value="NZ_JRAK01000163.1"/>
</dbReference>